<comment type="caution">
    <text evidence="1">The sequence shown here is derived from an EMBL/GenBank/DDBJ whole genome shotgun (WGS) entry which is preliminary data.</text>
</comment>
<sequence length="59" mass="6553">MPQITLLLFAGVRRNDELARVLERSAWSVDEEMVDEEREDEVLLKGGETVCPIPPVSGG</sequence>
<evidence type="ECO:0000313" key="1">
    <source>
        <dbReference type="EMBL" id="PRQ77642.1"/>
    </source>
</evidence>
<proteinExistence type="predicted"/>
<organism evidence="1 2">
    <name type="scientific">Rhodotorula toruloides</name>
    <name type="common">Yeast</name>
    <name type="synonym">Rhodosporidium toruloides</name>
    <dbReference type="NCBI Taxonomy" id="5286"/>
    <lineage>
        <taxon>Eukaryota</taxon>
        <taxon>Fungi</taxon>
        <taxon>Dikarya</taxon>
        <taxon>Basidiomycota</taxon>
        <taxon>Pucciniomycotina</taxon>
        <taxon>Microbotryomycetes</taxon>
        <taxon>Sporidiobolales</taxon>
        <taxon>Sporidiobolaceae</taxon>
        <taxon>Rhodotorula</taxon>
    </lineage>
</organism>
<dbReference type="SUPFAM" id="SSF54285">
    <property type="entry name" value="MoaD/ThiS"/>
    <property type="match status" value="1"/>
</dbReference>
<dbReference type="EMBL" id="LCTV02000001">
    <property type="protein sequence ID" value="PRQ77642.1"/>
    <property type="molecule type" value="Genomic_DNA"/>
</dbReference>
<dbReference type="AlphaFoldDB" id="A0A2T0AI26"/>
<dbReference type="Proteomes" id="UP000239560">
    <property type="component" value="Unassembled WGS sequence"/>
</dbReference>
<evidence type="ECO:0000313" key="2">
    <source>
        <dbReference type="Proteomes" id="UP000239560"/>
    </source>
</evidence>
<dbReference type="Gene3D" id="3.10.20.30">
    <property type="match status" value="1"/>
</dbReference>
<protein>
    <submittedName>
        <fullName evidence="1">Uncharacterized protein</fullName>
    </submittedName>
</protein>
<dbReference type="InterPro" id="IPR012675">
    <property type="entry name" value="Beta-grasp_dom_sf"/>
</dbReference>
<dbReference type="InterPro" id="IPR016155">
    <property type="entry name" value="Mopterin_synth/thiamin_S_b"/>
</dbReference>
<name>A0A2T0AI26_RHOTO</name>
<gene>
    <name evidence="1" type="ORF">AAT19DRAFT_8710</name>
</gene>
<reference evidence="1 2" key="1">
    <citation type="journal article" date="2018" name="Elife">
        <title>Functional genomics of lipid metabolism in the oleaginous yeast Rhodosporidium toruloides.</title>
        <authorList>
            <person name="Coradetti S.T."/>
            <person name="Pinel D."/>
            <person name="Geiselman G."/>
            <person name="Ito M."/>
            <person name="Mondo S."/>
            <person name="Reilly M.C."/>
            <person name="Cheng Y.F."/>
            <person name="Bauer S."/>
            <person name="Grigoriev I."/>
            <person name="Gladden J.M."/>
            <person name="Simmons B.A."/>
            <person name="Brem R."/>
            <person name="Arkin A.P."/>
            <person name="Skerker J.M."/>
        </authorList>
    </citation>
    <scope>NUCLEOTIDE SEQUENCE [LARGE SCALE GENOMIC DNA]</scope>
    <source>
        <strain evidence="1 2">NBRC 0880</strain>
    </source>
</reference>
<accession>A0A2T0AI26</accession>